<sequence length="563" mass="63494">MYFLRRTLAMIYVLQSHVEKMGKVQDVSYEILNVLSTCGMRKRQSVICHYPDGRHVLYCKVELYENSHVDQNLNCFKCPYEHTLYVKTNKDGDIAIVCLYVDDLIFTSNNLKFLSEFREDMIAQFEMTDIGLMSYFLGTEVKQTNKGIFISQKKYARDILKKFKMEACNPILIPVEDKLKLVKDGSGDLINATNFRRLVGSLRKRNVELEEQMIGKKVVSEGEKGMEVEVDFTGEKDEADRVFELMVENKVLEYEKKKAESEVEVWKAKCKELESRLIESEEIPDSDGARPDSVGLVEPYTTTLQMPTLEIQGNKVASVSSGCALRGTLPKTDTASDNSLKRTLVELSDKEDMGGYKGSSPFTSTPKRKRASNIVNTDSESDDDNAPICKFKNKHLQDSNADACLSNCPVTAVSGDEVRKSTVSRRLLSTLRKVEIKHEPERCSPNVDEDDGPESEGESLGGFIVDSSDVSDSDVDELEDLSDDNSDFNDSARGYNYCDAFRGSMLAEFLTDGDPLGDLKKSVEELKQYNSKGVELCRTLATHYSKQLFEIYKNKEDPLFLPS</sequence>
<dbReference type="PANTHER" id="PTHR34380:SF1">
    <property type="entry name" value="OS01G0221300 PROTEIN"/>
    <property type="match status" value="1"/>
</dbReference>
<evidence type="ECO:0000256" key="1">
    <source>
        <dbReference type="SAM" id="Coils"/>
    </source>
</evidence>
<feature type="compositionally biased region" description="Acidic residues" evidence="2">
    <location>
        <begin position="469"/>
        <end position="486"/>
    </location>
</feature>
<dbReference type="EMBL" id="JAVXUO010001311">
    <property type="protein sequence ID" value="KAK2983651.1"/>
    <property type="molecule type" value="Genomic_DNA"/>
</dbReference>
<feature type="coiled-coil region" evidence="1">
    <location>
        <begin position="249"/>
        <end position="283"/>
    </location>
</feature>
<keyword evidence="1" id="KW-0175">Coiled coil</keyword>
<gene>
    <name evidence="4" type="ORF">RJ640_023185</name>
</gene>
<evidence type="ECO:0000259" key="3">
    <source>
        <dbReference type="Pfam" id="PF07727"/>
    </source>
</evidence>
<evidence type="ECO:0000256" key="2">
    <source>
        <dbReference type="SAM" id="MobiDB-lite"/>
    </source>
</evidence>
<dbReference type="PANTHER" id="PTHR34380">
    <property type="entry name" value="BNAA03G12380D PROTEIN"/>
    <property type="match status" value="1"/>
</dbReference>
<dbReference type="AlphaFoldDB" id="A0AA88RQF6"/>
<feature type="region of interest" description="Disordered" evidence="2">
    <location>
        <begin position="439"/>
        <end position="486"/>
    </location>
</feature>
<organism evidence="4 5">
    <name type="scientific">Escallonia rubra</name>
    <dbReference type="NCBI Taxonomy" id="112253"/>
    <lineage>
        <taxon>Eukaryota</taxon>
        <taxon>Viridiplantae</taxon>
        <taxon>Streptophyta</taxon>
        <taxon>Embryophyta</taxon>
        <taxon>Tracheophyta</taxon>
        <taxon>Spermatophyta</taxon>
        <taxon>Magnoliopsida</taxon>
        <taxon>eudicotyledons</taxon>
        <taxon>Gunneridae</taxon>
        <taxon>Pentapetalae</taxon>
        <taxon>asterids</taxon>
        <taxon>campanulids</taxon>
        <taxon>Escalloniales</taxon>
        <taxon>Escalloniaceae</taxon>
        <taxon>Escallonia</taxon>
    </lineage>
</organism>
<feature type="compositionally biased region" description="Acidic residues" evidence="2">
    <location>
        <begin position="447"/>
        <end position="457"/>
    </location>
</feature>
<proteinExistence type="predicted"/>
<name>A0AA88RQF6_9ASTE</name>
<keyword evidence="5" id="KW-1185">Reference proteome</keyword>
<dbReference type="Pfam" id="PF07727">
    <property type="entry name" value="RVT_2"/>
    <property type="match status" value="1"/>
</dbReference>
<dbReference type="InterPro" id="IPR013103">
    <property type="entry name" value="RVT_2"/>
</dbReference>
<evidence type="ECO:0000313" key="5">
    <source>
        <dbReference type="Proteomes" id="UP001187471"/>
    </source>
</evidence>
<feature type="domain" description="Reverse transcriptase Ty1/copia-type" evidence="3">
    <location>
        <begin position="72"/>
        <end position="176"/>
    </location>
</feature>
<accession>A0AA88RQF6</accession>
<dbReference type="InterPro" id="IPR043502">
    <property type="entry name" value="DNA/RNA_pol_sf"/>
</dbReference>
<reference evidence="4" key="1">
    <citation type="submission" date="2022-12" db="EMBL/GenBank/DDBJ databases">
        <title>Draft genome assemblies for two species of Escallonia (Escalloniales).</title>
        <authorList>
            <person name="Chanderbali A."/>
            <person name="Dervinis C."/>
            <person name="Anghel I."/>
            <person name="Soltis D."/>
            <person name="Soltis P."/>
            <person name="Zapata F."/>
        </authorList>
    </citation>
    <scope>NUCLEOTIDE SEQUENCE</scope>
    <source>
        <strain evidence="4">UCBG92.1500</strain>
        <tissue evidence="4">Leaf</tissue>
    </source>
</reference>
<dbReference type="Proteomes" id="UP001187471">
    <property type="component" value="Unassembled WGS sequence"/>
</dbReference>
<protein>
    <recommendedName>
        <fullName evidence="3">Reverse transcriptase Ty1/copia-type domain-containing protein</fullName>
    </recommendedName>
</protein>
<feature type="region of interest" description="Disordered" evidence="2">
    <location>
        <begin position="351"/>
        <end position="384"/>
    </location>
</feature>
<comment type="caution">
    <text evidence="4">The sequence shown here is derived from an EMBL/GenBank/DDBJ whole genome shotgun (WGS) entry which is preliminary data.</text>
</comment>
<evidence type="ECO:0000313" key="4">
    <source>
        <dbReference type="EMBL" id="KAK2983651.1"/>
    </source>
</evidence>
<dbReference type="SUPFAM" id="SSF56672">
    <property type="entry name" value="DNA/RNA polymerases"/>
    <property type="match status" value="1"/>
</dbReference>